<proteinExistence type="predicted"/>
<feature type="compositionally biased region" description="Gly residues" evidence="1">
    <location>
        <begin position="262"/>
        <end position="276"/>
    </location>
</feature>
<gene>
    <name evidence="2" type="ORF">PAHAL_8G048000</name>
</gene>
<evidence type="ECO:0000256" key="1">
    <source>
        <dbReference type="SAM" id="MobiDB-lite"/>
    </source>
</evidence>
<feature type="compositionally biased region" description="Polar residues" evidence="1">
    <location>
        <begin position="77"/>
        <end position="87"/>
    </location>
</feature>
<feature type="compositionally biased region" description="Basic and acidic residues" evidence="1">
    <location>
        <begin position="277"/>
        <end position="287"/>
    </location>
</feature>
<protein>
    <submittedName>
        <fullName evidence="2">Uncharacterized protein</fullName>
    </submittedName>
</protein>
<dbReference type="Gramene" id="PVH33696">
    <property type="protein sequence ID" value="PVH33696"/>
    <property type="gene ID" value="PAHAL_8G048000"/>
</dbReference>
<evidence type="ECO:0000313" key="2">
    <source>
        <dbReference type="EMBL" id="PVH33696.1"/>
    </source>
</evidence>
<dbReference type="EMBL" id="CM008053">
    <property type="protein sequence ID" value="PVH33696.1"/>
    <property type="molecule type" value="Genomic_DNA"/>
</dbReference>
<feature type="region of interest" description="Disordered" evidence="1">
    <location>
        <begin position="137"/>
        <end position="294"/>
    </location>
</feature>
<feature type="compositionally biased region" description="Low complexity" evidence="1">
    <location>
        <begin position="212"/>
        <end position="235"/>
    </location>
</feature>
<dbReference type="AlphaFoldDB" id="A0A2T8I7Q8"/>
<sequence length="294" mass="30411">MLIFVPGSALRNFVQISCTNNGEVISRAANFSMKRMLLLWHAAVVKCRVSKKTEERSSRYRIQSVRHRILSEPRASQMENQEANPPQGNRVAQPHQGPEKNPLFSQPPSPIQAQLFTSSSVQAQSSATPLTTIPGFAAVSAAGPRPRRRRAPPGPGGTCAAGPRGARRPPPPLPAAAARFRGSRLPSSPPPEAASSGGGGSGRRRRRRRAAAGRGAAPAAGPAAGTAPAATTTRGRPPPWVNHRASSTAAAGTPAGTRPCRGGPGSDSEGGGGGGCRADKGREEGDRLCPGCSL</sequence>
<name>A0A2T8I7Q8_9POAL</name>
<dbReference type="Proteomes" id="UP000243499">
    <property type="component" value="Chromosome 8"/>
</dbReference>
<reference evidence="2" key="1">
    <citation type="submission" date="2018-04" db="EMBL/GenBank/DDBJ databases">
        <title>WGS assembly of Panicum hallii.</title>
        <authorList>
            <person name="Lovell J."/>
            <person name="Jenkins J."/>
            <person name="Lowry D."/>
            <person name="Mamidi S."/>
            <person name="Sreedasyam A."/>
            <person name="Weng X."/>
            <person name="Barry K."/>
            <person name="Bonette J."/>
            <person name="Campitelli B."/>
            <person name="Daum C."/>
            <person name="Gordon S."/>
            <person name="Gould B."/>
            <person name="Lipzen A."/>
            <person name="Macqueen A."/>
            <person name="Palacio-Mejia J."/>
            <person name="Plott C."/>
            <person name="Shakirov E."/>
            <person name="Shu S."/>
            <person name="Yoshinaga Y."/>
            <person name="Zane M."/>
            <person name="Rokhsar D."/>
            <person name="Grimwood J."/>
            <person name="Schmutz J."/>
            <person name="Juenger T."/>
        </authorList>
    </citation>
    <scope>NUCLEOTIDE SEQUENCE [LARGE SCALE GENOMIC DNA]</scope>
    <source>
        <strain evidence="2">FIL2</strain>
    </source>
</reference>
<feature type="compositionally biased region" description="Basic residues" evidence="1">
    <location>
        <begin position="202"/>
        <end position="211"/>
    </location>
</feature>
<accession>A0A2T8I7Q8</accession>
<feature type="region of interest" description="Disordered" evidence="1">
    <location>
        <begin position="68"/>
        <end position="111"/>
    </location>
</feature>
<feature type="compositionally biased region" description="Low complexity" evidence="1">
    <location>
        <begin position="244"/>
        <end position="259"/>
    </location>
</feature>
<organism evidence="2">
    <name type="scientific">Panicum hallii</name>
    <dbReference type="NCBI Taxonomy" id="206008"/>
    <lineage>
        <taxon>Eukaryota</taxon>
        <taxon>Viridiplantae</taxon>
        <taxon>Streptophyta</taxon>
        <taxon>Embryophyta</taxon>
        <taxon>Tracheophyta</taxon>
        <taxon>Spermatophyta</taxon>
        <taxon>Magnoliopsida</taxon>
        <taxon>Liliopsida</taxon>
        <taxon>Poales</taxon>
        <taxon>Poaceae</taxon>
        <taxon>PACMAD clade</taxon>
        <taxon>Panicoideae</taxon>
        <taxon>Panicodae</taxon>
        <taxon>Paniceae</taxon>
        <taxon>Panicinae</taxon>
        <taxon>Panicum</taxon>
        <taxon>Panicum sect. Panicum</taxon>
    </lineage>
</organism>